<dbReference type="Gene3D" id="3.30.365.10">
    <property type="entry name" value="Aldehyde oxidase/xanthine dehydrogenase, molybdopterin binding domain"/>
    <property type="match status" value="4"/>
</dbReference>
<dbReference type="SUPFAM" id="SSF54665">
    <property type="entry name" value="CO dehydrogenase molybdoprotein N-domain-like"/>
    <property type="match status" value="1"/>
</dbReference>
<reference evidence="4 5" key="1">
    <citation type="submission" date="2020-08" db="EMBL/GenBank/DDBJ databases">
        <title>Sequencing the genomes of 1000 actinobacteria strains.</title>
        <authorList>
            <person name="Klenk H.-P."/>
        </authorList>
    </citation>
    <scope>NUCLEOTIDE SEQUENCE [LARGE SCALE GENOMIC DNA]</scope>
    <source>
        <strain evidence="4 5">DSM 45486</strain>
    </source>
</reference>
<feature type="domain" description="Aldehyde oxidase/xanthine dehydrogenase a/b hammerhead" evidence="3">
    <location>
        <begin position="20"/>
        <end position="127"/>
    </location>
</feature>
<accession>A0A7W9HGZ1</accession>
<dbReference type="InterPro" id="IPR000674">
    <property type="entry name" value="Ald_Oxase/Xan_DH_a/b"/>
</dbReference>
<keyword evidence="1" id="KW-0500">Molybdenum</keyword>
<keyword evidence="2 4" id="KW-0560">Oxidoreductase</keyword>
<name>A0A7W9HGZ1_9PSEU</name>
<dbReference type="InterPro" id="IPR008274">
    <property type="entry name" value="AldOxase/xan_DH_MoCoBD1"/>
</dbReference>
<evidence type="ECO:0000313" key="4">
    <source>
        <dbReference type="EMBL" id="MBB5802020.1"/>
    </source>
</evidence>
<organism evidence="4 5">
    <name type="scientific">Saccharothrix ecbatanensis</name>
    <dbReference type="NCBI Taxonomy" id="1105145"/>
    <lineage>
        <taxon>Bacteria</taxon>
        <taxon>Bacillati</taxon>
        <taxon>Actinomycetota</taxon>
        <taxon>Actinomycetes</taxon>
        <taxon>Pseudonocardiales</taxon>
        <taxon>Pseudonocardiaceae</taxon>
        <taxon>Saccharothrix</taxon>
    </lineage>
</organism>
<evidence type="ECO:0000256" key="2">
    <source>
        <dbReference type="ARBA" id="ARBA00023002"/>
    </source>
</evidence>
<dbReference type="PANTHER" id="PTHR11908:SF132">
    <property type="entry name" value="ALDEHYDE OXIDASE 1-RELATED"/>
    <property type="match status" value="1"/>
</dbReference>
<sequence>MTGRLVGRPVVRVDGRAKVTGAARYPADDPVPGALHGFLVTSTVARGEVVGIDTSDALAHPGVVAVYTHLDLPRLTVPPFPYVKGFIPLQGTAVHHAGQPVAIVLAATVEQAVEGANLVRVDYRAERPTASIDAATEPPHLPLPFRGRPNEIARGDAESALAAAEVRLDVRYSSPTRHHNPIEPHATTAEWDGDSLTLHETTQGVNLTRVVLATAFGLPPDRIRVLAPFLGGGFGAKGPIWPHTILTVAAARLARRPVRLVLSRAQMFTLTGHRSEFRQHLRVGATRQGKLTAIAETTAAQLTRTEESIFNESDSTSVLYDCPDVHIRQEGVPLDIATSSYMRSPETTAHFGLETALDELAWLLRLDPVELRRRNHTEVDQETGSRISGKHLLHCYRIASEAFGWFRRTSRPGATKEGDEYVGWGMATETHTFATAPAAMPVTASVAVGVDGRAVVRIATQDIGTGTYTVISQVAGDALGMPLDAVTAVIGDTALPYSGVSAGSATIASVTGPVDKAARAARDAVVALAVADQRSPLAGVPTDEVVTAHGHMFHVRDRERRDSYRAVVGRHGTPVEATGSVQNTPGHSYGTVFLEVRVHARLGSVRVTRVVTAHDMGRVMNRRTARGQVLGGVTWGIGHALMEHTVYDPRTARVVNPNLSTYLMPVSADAPAVETHFVDRPDPGSTALGARGFGETPITGVPAAIGNAVYHATGRRVRDLPITRDKLL</sequence>
<keyword evidence="5" id="KW-1185">Reference proteome</keyword>
<dbReference type="Pfam" id="PF01315">
    <property type="entry name" value="Ald_Xan_dh_C"/>
    <property type="match status" value="1"/>
</dbReference>
<dbReference type="PANTHER" id="PTHR11908">
    <property type="entry name" value="XANTHINE DEHYDROGENASE"/>
    <property type="match status" value="1"/>
</dbReference>
<dbReference type="InterPro" id="IPR036856">
    <property type="entry name" value="Ald_Oxase/Xan_DH_a/b_sf"/>
</dbReference>
<comment type="caution">
    <text evidence="4">The sequence shown here is derived from an EMBL/GenBank/DDBJ whole genome shotgun (WGS) entry which is preliminary data.</text>
</comment>
<evidence type="ECO:0000313" key="5">
    <source>
        <dbReference type="Proteomes" id="UP000552097"/>
    </source>
</evidence>
<dbReference type="EC" id="1.17.1.4" evidence="4"/>
<dbReference type="Gene3D" id="3.90.1170.50">
    <property type="entry name" value="Aldehyde oxidase/xanthine dehydrogenase, a/b hammerhead"/>
    <property type="match status" value="1"/>
</dbReference>
<dbReference type="RefSeq" id="WP_184918478.1">
    <property type="nucleotide sequence ID" value="NZ_JACHMO010000001.1"/>
</dbReference>
<dbReference type="EMBL" id="JACHMO010000001">
    <property type="protein sequence ID" value="MBB5802020.1"/>
    <property type="molecule type" value="Genomic_DNA"/>
</dbReference>
<dbReference type="SUPFAM" id="SSF56003">
    <property type="entry name" value="Molybdenum cofactor-binding domain"/>
    <property type="match status" value="1"/>
</dbReference>
<dbReference type="InterPro" id="IPR016208">
    <property type="entry name" value="Ald_Oxase/xanthine_DH-like"/>
</dbReference>
<proteinExistence type="predicted"/>
<dbReference type="InterPro" id="IPR037165">
    <property type="entry name" value="AldOxase/xan_DH_Mopterin-bd_sf"/>
</dbReference>
<dbReference type="Proteomes" id="UP000552097">
    <property type="component" value="Unassembled WGS sequence"/>
</dbReference>
<dbReference type="Pfam" id="PF02738">
    <property type="entry name" value="MoCoBD_1"/>
    <property type="match status" value="1"/>
</dbReference>
<evidence type="ECO:0000256" key="1">
    <source>
        <dbReference type="ARBA" id="ARBA00022505"/>
    </source>
</evidence>
<gene>
    <name evidence="4" type="ORF">F4560_001788</name>
</gene>
<dbReference type="AlphaFoldDB" id="A0A7W9HGZ1"/>
<evidence type="ECO:0000259" key="3">
    <source>
        <dbReference type="SMART" id="SM01008"/>
    </source>
</evidence>
<dbReference type="GO" id="GO:0004854">
    <property type="term" value="F:xanthine dehydrogenase activity"/>
    <property type="evidence" value="ECO:0007669"/>
    <property type="project" value="UniProtKB-EC"/>
</dbReference>
<protein>
    <submittedName>
        <fullName evidence="4">Xanthine dehydrogenase YagR molybdenum-binding subunit</fullName>
        <ecNumber evidence="4">1.17.1.4</ecNumber>
    </submittedName>
</protein>
<dbReference type="SMART" id="SM01008">
    <property type="entry name" value="Ald_Xan_dh_C"/>
    <property type="match status" value="1"/>
</dbReference>
<dbReference type="Pfam" id="PF20256">
    <property type="entry name" value="MoCoBD_2"/>
    <property type="match status" value="1"/>
</dbReference>
<dbReference type="InterPro" id="IPR046867">
    <property type="entry name" value="AldOxase/xan_DH_MoCoBD2"/>
</dbReference>
<dbReference type="GO" id="GO:0005506">
    <property type="term" value="F:iron ion binding"/>
    <property type="evidence" value="ECO:0007669"/>
    <property type="project" value="InterPro"/>
</dbReference>